<dbReference type="EMBL" id="KQ435794">
    <property type="protein sequence ID" value="KOX73952.1"/>
    <property type="molecule type" value="Genomic_DNA"/>
</dbReference>
<organism evidence="1 2">
    <name type="scientific">Melipona quadrifasciata</name>
    <dbReference type="NCBI Taxonomy" id="166423"/>
    <lineage>
        <taxon>Eukaryota</taxon>
        <taxon>Metazoa</taxon>
        <taxon>Ecdysozoa</taxon>
        <taxon>Arthropoda</taxon>
        <taxon>Hexapoda</taxon>
        <taxon>Insecta</taxon>
        <taxon>Pterygota</taxon>
        <taxon>Neoptera</taxon>
        <taxon>Endopterygota</taxon>
        <taxon>Hymenoptera</taxon>
        <taxon>Apocrita</taxon>
        <taxon>Aculeata</taxon>
        <taxon>Apoidea</taxon>
        <taxon>Anthophila</taxon>
        <taxon>Apidae</taxon>
        <taxon>Melipona</taxon>
    </lineage>
</organism>
<accession>A0A0N0U509</accession>
<keyword evidence="2" id="KW-1185">Reference proteome</keyword>
<gene>
    <name evidence="1" type="ORF">WN51_14030</name>
</gene>
<sequence>MNTNATAAMDARFRSATFYYHARAHLVSSTLQRNRTLQCSKCTKVTSGVYDDSLFFSTAKSASTSTSGHSNDENKRRQRLSSCFRVQVSSARHGEESEQRRRERESLYASRATEIYNAGGVLEIPIGYAIRDAHLGLRPEKMIFLWMPGAVVRYLYPTHLLPRHTSFIMTVIIDYAPTSASSSFFSSSPHPTSPHLLVPHLQPFSCPLSPSASQFPVPTLPAFHCNVVALRFFVSFSFSSRVFFCVLGNRERSRPYRTELENAGGLWFRGFKGIQAGKAEVIGGCGVVWFSSKIGVNEIGELPWLDLANKNHKVETSVYQANHRICRIQADGSNINQPDSMIAQGLTNQGSSDGGLDLTSDTPYSYTRRGNVDLEPRGGLVALEPQDFIFNQPNSRPRVPRIARLVHRSVGLSTSLDTGAGFPISIRRTSEVVRSSVAGFTSVKPARARLAERGLDVQDRRPYQRHMA</sequence>
<dbReference type="AlphaFoldDB" id="A0A0N0U509"/>
<evidence type="ECO:0000313" key="2">
    <source>
        <dbReference type="Proteomes" id="UP000053105"/>
    </source>
</evidence>
<proteinExistence type="predicted"/>
<name>A0A0N0U509_9HYME</name>
<dbReference type="OrthoDB" id="10678603at2759"/>
<evidence type="ECO:0000313" key="1">
    <source>
        <dbReference type="EMBL" id="KOX73952.1"/>
    </source>
</evidence>
<dbReference type="Proteomes" id="UP000053105">
    <property type="component" value="Unassembled WGS sequence"/>
</dbReference>
<reference evidence="1 2" key="1">
    <citation type="submission" date="2015-07" db="EMBL/GenBank/DDBJ databases">
        <title>The genome of Melipona quadrifasciata.</title>
        <authorList>
            <person name="Pan H."/>
            <person name="Kapheim K."/>
        </authorList>
    </citation>
    <scope>NUCLEOTIDE SEQUENCE [LARGE SCALE GENOMIC DNA]</scope>
    <source>
        <strain evidence="1">0111107301</strain>
        <tissue evidence="1">Whole body</tissue>
    </source>
</reference>
<protein>
    <submittedName>
        <fullName evidence="1">Uncharacterized protein</fullName>
    </submittedName>
</protein>